<gene>
    <name evidence="1" type="ORF">O181_094195</name>
</gene>
<organism evidence="1 2">
    <name type="scientific">Austropuccinia psidii MF-1</name>
    <dbReference type="NCBI Taxonomy" id="1389203"/>
    <lineage>
        <taxon>Eukaryota</taxon>
        <taxon>Fungi</taxon>
        <taxon>Dikarya</taxon>
        <taxon>Basidiomycota</taxon>
        <taxon>Pucciniomycotina</taxon>
        <taxon>Pucciniomycetes</taxon>
        <taxon>Pucciniales</taxon>
        <taxon>Sphaerophragmiaceae</taxon>
        <taxon>Austropuccinia</taxon>
    </lineage>
</organism>
<dbReference type="Proteomes" id="UP000765509">
    <property type="component" value="Unassembled WGS sequence"/>
</dbReference>
<keyword evidence="2" id="KW-1185">Reference proteome</keyword>
<dbReference type="OrthoDB" id="19045at2759"/>
<evidence type="ECO:0000313" key="1">
    <source>
        <dbReference type="EMBL" id="MBW0554480.1"/>
    </source>
</evidence>
<dbReference type="Gene3D" id="3.40.50.1000">
    <property type="entry name" value="HAD superfamily/HAD-like"/>
    <property type="match status" value="1"/>
</dbReference>
<dbReference type="PANTHER" id="PTHR12083:SF9">
    <property type="entry name" value="BIFUNCTIONAL POLYNUCLEOTIDE PHOSPHATASE_KINASE"/>
    <property type="match status" value="1"/>
</dbReference>
<reference evidence="1" key="1">
    <citation type="submission" date="2021-03" db="EMBL/GenBank/DDBJ databases">
        <title>Draft genome sequence of rust myrtle Austropuccinia psidii MF-1, a brazilian biotype.</title>
        <authorList>
            <person name="Quecine M.C."/>
            <person name="Pachon D.M.R."/>
            <person name="Bonatelli M.L."/>
            <person name="Correr F.H."/>
            <person name="Franceschini L.M."/>
            <person name="Leite T.F."/>
            <person name="Margarido G.R.A."/>
            <person name="Almeida C.A."/>
            <person name="Ferrarezi J.A."/>
            <person name="Labate C.A."/>
        </authorList>
    </citation>
    <scope>NUCLEOTIDE SEQUENCE</scope>
    <source>
        <strain evidence="1">MF-1</strain>
    </source>
</reference>
<comment type="caution">
    <text evidence="1">The sequence shown here is derived from an EMBL/GenBank/DDBJ whole genome shotgun (WGS) entry which is preliminary data.</text>
</comment>
<evidence type="ECO:0000313" key="2">
    <source>
        <dbReference type="Proteomes" id="UP000765509"/>
    </source>
</evidence>
<dbReference type="InterPro" id="IPR013954">
    <property type="entry name" value="PNK3P"/>
</dbReference>
<dbReference type="AlphaFoldDB" id="A0A9Q3PAU7"/>
<dbReference type="GO" id="GO:0046403">
    <property type="term" value="F:polynucleotide 3'-phosphatase activity"/>
    <property type="evidence" value="ECO:0007669"/>
    <property type="project" value="TreeGrafter"/>
</dbReference>
<name>A0A9Q3PAU7_9BASI</name>
<dbReference type="EMBL" id="AVOT02061178">
    <property type="protein sequence ID" value="MBW0554480.1"/>
    <property type="molecule type" value="Genomic_DNA"/>
</dbReference>
<dbReference type="GO" id="GO:0003690">
    <property type="term" value="F:double-stranded DNA binding"/>
    <property type="evidence" value="ECO:0007669"/>
    <property type="project" value="TreeGrafter"/>
</dbReference>
<dbReference type="PANTHER" id="PTHR12083">
    <property type="entry name" value="BIFUNCTIONAL POLYNUCLEOTIDE PHOSPHATASE/KINASE"/>
    <property type="match status" value="1"/>
</dbReference>
<dbReference type="InterPro" id="IPR036412">
    <property type="entry name" value="HAD-like_sf"/>
</dbReference>
<protein>
    <submittedName>
        <fullName evidence="1">Uncharacterized protein</fullName>
    </submittedName>
</protein>
<proteinExistence type="predicted"/>
<dbReference type="GO" id="GO:0006281">
    <property type="term" value="P:DNA repair"/>
    <property type="evidence" value="ECO:0007669"/>
    <property type="project" value="TreeGrafter"/>
</dbReference>
<dbReference type="GO" id="GO:0046404">
    <property type="term" value="F:ATP-dependent polydeoxyribonucleotide 5'-hydroxyl-kinase activity"/>
    <property type="evidence" value="ECO:0007669"/>
    <property type="project" value="TreeGrafter"/>
</dbReference>
<dbReference type="InterPro" id="IPR023214">
    <property type="entry name" value="HAD_sf"/>
</dbReference>
<sequence length="157" mass="17613">MKHVLISFLGFNPDIDGFGQPVCERCQGLEMVEWQGSGKTQTVEFRGKISLQTDIKGGRTESKSLATFKEKALAVMRQLDIPLSIYAATQADEYRKPRTGMWKELMDDFDLDLDDRLDLKGSFFVGDAAGRPADHSCSDRYNITLAILGKLGQMTNW</sequence>
<dbReference type="SUPFAM" id="SSF56784">
    <property type="entry name" value="HAD-like"/>
    <property type="match status" value="1"/>
</dbReference>
<dbReference type="Pfam" id="PF08645">
    <property type="entry name" value="PNK3P"/>
    <property type="match status" value="1"/>
</dbReference>
<accession>A0A9Q3PAU7</accession>